<reference evidence="2" key="1">
    <citation type="submission" date="2015-05" db="EMBL/GenBank/DDBJ databases">
        <title>Brasilinolide analog discovered by genome and metabolome analysis of Nocardia terpenica.</title>
        <authorList>
            <person name="Komaki H."/>
            <person name="Ichikawa N."/>
            <person name="Nakajiima D."/>
            <person name="Okazaki K."/>
            <person name="Gonoi T."/>
        </authorList>
    </citation>
    <scope>NUCLEOTIDE SEQUENCE</scope>
    <source>
        <strain evidence="2">NBRC 100888</strain>
    </source>
</reference>
<feature type="region of interest" description="Disordered" evidence="1">
    <location>
        <begin position="131"/>
        <end position="228"/>
    </location>
</feature>
<sequence length="228" mass="25237">MPRRPIREPAVDRLVRAGISAPAAPESPGTERPKPWRRPSARSRPSLGLPDRAHLIIGHTARAITRPAHPRRAGQLAVDGFQQLAQFVLLGLVEEPYQGRQWTVTSAQNPFRRSGSLIGRMHLHRLARRAPPTHQPLSHQPVHHPSSRRLTEPDPPPRLSHRHPGHSGQNDKRSGPTGTDPISIRGPSTIRSLTASAAAPRRLRARASCWSNISRNTLISRPKPNGRQ</sequence>
<feature type="compositionally biased region" description="Polar residues" evidence="1">
    <location>
        <begin position="209"/>
        <end position="219"/>
    </location>
</feature>
<dbReference type="EMBL" id="LC055787">
    <property type="protein sequence ID" value="BBE00874.1"/>
    <property type="molecule type" value="Genomic_DNA"/>
</dbReference>
<evidence type="ECO:0000256" key="1">
    <source>
        <dbReference type="SAM" id="MobiDB-lite"/>
    </source>
</evidence>
<organism evidence="2">
    <name type="scientific">Nocardia terpenica</name>
    <dbReference type="NCBI Taxonomy" id="455432"/>
    <lineage>
        <taxon>Bacteria</taxon>
        <taxon>Bacillati</taxon>
        <taxon>Actinomycetota</taxon>
        <taxon>Actinomycetes</taxon>
        <taxon>Mycobacteriales</taxon>
        <taxon>Nocardiaceae</taxon>
        <taxon>Nocardia</taxon>
    </lineage>
</organism>
<accession>A0A809PVM5</accession>
<feature type="region of interest" description="Disordered" evidence="1">
    <location>
        <begin position="1"/>
        <end position="50"/>
    </location>
</feature>
<name>A0A809PVM5_9NOCA</name>
<protein>
    <submittedName>
        <fullName evidence="2">Uncharacterized protein</fullName>
    </submittedName>
</protein>
<proteinExistence type="predicted"/>
<evidence type="ECO:0000313" key="2">
    <source>
        <dbReference type="EMBL" id="BBE00874.1"/>
    </source>
</evidence>
<feature type="compositionally biased region" description="Basic and acidic residues" evidence="1">
    <location>
        <begin position="1"/>
        <end position="15"/>
    </location>
</feature>
<feature type="compositionally biased region" description="Low complexity" evidence="1">
    <location>
        <begin position="191"/>
        <end position="200"/>
    </location>
</feature>
<dbReference type="AlphaFoldDB" id="A0A809PVM5"/>